<organism evidence="2 3">
    <name type="scientific">Flaviramulus aquimarinus</name>
    <dbReference type="NCBI Taxonomy" id="1170456"/>
    <lineage>
        <taxon>Bacteria</taxon>
        <taxon>Pseudomonadati</taxon>
        <taxon>Bacteroidota</taxon>
        <taxon>Flavobacteriia</taxon>
        <taxon>Flavobacteriales</taxon>
        <taxon>Flavobacteriaceae</taxon>
        <taxon>Flaviramulus</taxon>
    </lineage>
</organism>
<reference evidence="3" key="1">
    <citation type="journal article" date="2019" name="Int. J. Syst. Evol. Microbiol.">
        <title>The Global Catalogue of Microorganisms (GCM) 10K type strain sequencing project: providing services to taxonomists for standard genome sequencing and annotation.</title>
        <authorList>
            <consortium name="The Broad Institute Genomics Platform"/>
            <consortium name="The Broad Institute Genome Sequencing Center for Infectious Disease"/>
            <person name="Wu L."/>
            <person name="Ma J."/>
        </authorList>
    </citation>
    <scope>NUCLEOTIDE SEQUENCE [LARGE SCALE GENOMIC DNA]</scope>
    <source>
        <strain evidence="3">JCM 18274</strain>
    </source>
</reference>
<gene>
    <name evidence="2" type="ORF">GCM10023311_11930</name>
</gene>
<evidence type="ECO:0000313" key="3">
    <source>
        <dbReference type="Proteomes" id="UP001500433"/>
    </source>
</evidence>
<keyword evidence="1" id="KW-0812">Transmembrane</keyword>
<evidence type="ECO:0000313" key="2">
    <source>
        <dbReference type="EMBL" id="GAA4889491.1"/>
    </source>
</evidence>
<feature type="transmembrane region" description="Helical" evidence="1">
    <location>
        <begin position="31"/>
        <end position="49"/>
    </location>
</feature>
<comment type="caution">
    <text evidence="2">The sequence shown here is derived from an EMBL/GenBank/DDBJ whole genome shotgun (WGS) entry which is preliminary data.</text>
</comment>
<dbReference type="Proteomes" id="UP001500433">
    <property type="component" value="Unassembled WGS sequence"/>
</dbReference>
<sequence>MEMIAGNIVYALGDKYFYNVTYMVCYTLEESMEMLGLILLIYSLLDYIITQKLKPLKIEFK</sequence>
<keyword evidence="1" id="KW-1133">Transmembrane helix</keyword>
<evidence type="ECO:0000256" key="1">
    <source>
        <dbReference type="SAM" id="Phobius"/>
    </source>
</evidence>
<keyword evidence="3" id="KW-1185">Reference proteome</keyword>
<name>A0ABP9EYE4_9FLAO</name>
<dbReference type="EMBL" id="BAABJH010000001">
    <property type="protein sequence ID" value="GAA4889491.1"/>
    <property type="molecule type" value="Genomic_DNA"/>
</dbReference>
<proteinExistence type="predicted"/>
<keyword evidence="1" id="KW-0472">Membrane</keyword>
<protein>
    <submittedName>
        <fullName evidence="2">Uncharacterized protein</fullName>
    </submittedName>
</protein>
<accession>A0ABP9EYE4</accession>